<protein>
    <submittedName>
        <fullName evidence="5">ATP-binding cassette domain-containing protein</fullName>
    </submittedName>
</protein>
<dbReference type="KEGG" id="llp:GH975_10510"/>
<dbReference type="PANTHER" id="PTHR43023:SF6">
    <property type="entry name" value="INTERMEMBRANE PHOSPHOLIPID TRANSPORT SYSTEM ATP-BINDING PROTEIN MLAF"/>
    <property type="match status" value="1"/>
</dbReference>
<dbReference type="PROSITE" id="PS50893">
    <property type="entry name" value="ABC_TRANSPORTER_2"/>
    <property type="match status" value="1"/>
</dbReference>
<dbReference type="AlphaFoldDB" id="A0A5Q2QDW5"/>
<dbReference type="Pfam" id="PF00005">
    <property type="entry name" value="ABC_tran"/>
    <property type="match status" value="1"/>
</dbReference>
<organism evidence="5 6">
    <name type="scientific">Litorivicinus lipolyticus</name>
    <dbReference type="NCBI Taxonomy" id="418701"/>
    <lineage>
        <taxon>Bacteria</taxon>
        <taxon>Pseudomonadati</taxon>
        <taxon>Pseudomonadota</taxon>
        <taxon>Gammaproteobacteria</taxon>
        <taxon>Oceanospirillales</taxon>
        <taxon>Litorivicinaceae</taxon>
        <taxon>Litorivicinus</taxon>
    </lineage>
</organism>
<dbReference type="OrthoDB" id="9802264at2"/>
<gene>
    <name evidence="5" type="ORF">GH975_10510</name>
</gene>
<dbReference type="InterPro" id="IPR017871">
    <property type="entry name" value="ABC_transporter-like_CS"/>
</dbReference>
<dbReference type="InterPro" id="IPR027417">
    <property type="entry name" value="P-loop_NTPase"/>
</dbReference>
<dbReference type="GO" id="GO:0005524">
    <property type="term" value="F:ATP binding"/>
    <property type="evidence" value="ECO:0007669"/>
    <property type="project" value="UniProtKB-KW"/>
</dbReference>
<sequence>MEIAHGEVAAIMGPSGTGKTTLLRLISGQLRPDQGRILINGKDVHRQSKSGLMGLRKSMGMLFQSGALFTDMTVLENVMFPLDVHTDLSRSMIRAIALLKLEAVGLRGAADFRPDQLSGGMARRVALARAVALDPSLMLYDEPFVGQDPISMGALLRLIEALNEALGITSVIVSHDLHETFMVADRVHILSQGVCIAGAASEQIQNSDDARVRQFIGGHPDGPVPFHMPADPLTQALADA</sequence>
<dbReference type="GO" id="GO:0016887">
    <property type="term" value="F:ATP hydrolysis activity"/>
    <property type="evidence" value="ECO:0007669"/>
    <property type="project" value="InterPro"/>
</dbReference>
<evidence type="ECO:0000256" key="2">
    <source>
        <dbReference type="ARBA" id="ARBA00022741"/>
    </source>
</evidence>
<keyword evidence="2" id="KW-0547">Nucleotide-binding</keyword>
<dbReference type="Gene3D" id="3.40.50.300">
    <property type="entry name" value="P-loop containing nucleotide triphosphate hydrolases"/>
    <property type="match status" value="1"/>
</dbReference>
<accession>A0A5Q2QDW5</accession>
<keyword evidence="1" id="KW-0813">Transport</keyword>
<evidence type="ECO:0000256" key="3">
    <source>
        <dbReference type="ARBA" id="ARBA00022840"/>
    </source>
</evidence>
<name>A0A5Q2QDW5_9GAMM</name>
<keyword evidence="6" id="KW-1185">Reference proteome</keyword>
<dbReference type="SMART" id="SM00382">
    <property type="entry name" value="AAA"/>
    <property type="match status" value="1"/>
</dbReference>
<reference evidence="5 6" key="1">
    <citation type="submission" date="2019-11" db="EMBL/GenBank/DDBJ databases">
        <authorList>
            <person name="Khan S.A."/>
            <person name="Jeon C.O."/>
            <person name="Chun B.H."/>
        </authorList>
    </citation>
    <scope>NUCLEOTIDE SEQUENCE [LARGE SCALE GENOMIC DNA]</scope>
    <source>
        <strain evidence="5 6">IMCC 1097</strain>
    </source>
</reference>
<evidence type="ECO:0000313" key="5">
    <source>
        <dbReference type="EMBL" id="QGG81334.1"/>
    </source>
</evidence>
<dbReference type="PANTHER" id="PTHR43023">
    <property type="entry name" value="PROTEIN TRIGALACTOSYLDIACYLGLYCEROL 3, CHLOROPLASTIC"/>
    <property type="match status" value="1"/>
</dbReference>
<evidence type="ECO:0000256" key="1">
    <source>
        <dbReference type="ARBA" id="ARBA00022448"/>
    </source>
</evidence>
<feature type="domain" description="ABC transporter" evidence="4">
    <location>
        <begin position="1"/>
        <end position="217"/>
    </location>
</feature>
<dbReference type="InterPro" id="IPR003439">
    <property type="entry name" value="ABC_transporter-like_ATP-bd"/>
</dbReference>
<dbReference type="SUPFAM" id="SSF52540">
    <property type="entry name" value="P-loop containing nucleoside triphosphate hydrolases"/>
    <property type="match status" value="1"/>
</dbReference>
<evidence type="ECO:0000259" key="4">
    <source>
        <dbReference type="PROSITE" id="PS50893"/>
    </source>
</evidence>
<evidence type="ECO:0000313" key="6">
    <source>
        <dbReference type="Proteomes" id="UP000388235"/>
    </source>
</evidence>
<proteinExistence type="predicted"/>
<keyword evidence="3 5" id="KW-0067">ATP-binding</keyword>
<dbReference type="InterPro" id="IPR003593">
    <property type="entry name" value="AAA+_ATPase"/>
</dbReference>
<dbReference type="PROSITE" id="PS00211">
    <property type="entry name" value="ABC_TRANSPORTER_1"/>
    <property type="match status" value="1"/>
</dbReference>
<dbReference type="Proteomes" id="UP000388235">
    <property type="component" value="Chromosome"/>
</dbReference>
<dbReference type="EMBL" id="CP045871">
    <property type="protein sequence ID" value="QGG81334.1"/>
    <property type="molecule type" value="Genomic_DNA"/>
</dbReference>